<feature type="region of interest" description="Disordered" evidence="12">
    <location>
        <begin position="2004"/>
        <end position="2045"/>
    </location>
</feature>
<evidence type="ECO:0000256" key="1">
    <source>
        <dbReference type="ARBA" id="ARBA00000885"/>
    </source>
</evidence>
<feature type="compositionally biased region" description="Basic and acidic residues" evidence="12">
    <location>
        <begin position="3493"/>
        <end position="3504"/>
    </location>
</feature>
<dbReference type="Gene3D" id="3.30.2410.10">
    <property type="entry name" value="Hect, E3 ligase catalytic domain"/>
    <property type="match status" value="1"/>
</dbReference>
<evidence type="ECO:0000256" key="5">
    <source>
        <dbReference type="ARBA" id="ARBA00022448"/>
    </source>
</evidence>
<dbReference type="Pfam" id="PF06025">
    <property type="entry name" value="DUF913"/>
    <property type="match status" value="1"/>
</dbReference>
<dbReference type="InterPro" id="IPR035983">
    <property type="entry name" value="Hect_E3_ubiquitin_ligase"/>
</dbReference>
<comment type="catalytic activity">
    <reaction evidence="1">
        <text>S-ubiquitinyl-[E2 ubiquitin-conjugating enzyme]-L-cysteine + [acceptor protein]-L-lysine = [E2 ubiquitin-conjugating enzyme]-L-cysteine + N(6)-ubiquitinyl-[acceptor protein]-L-lysine.</text>
        <dbReference type="EC" id="2.3.2.26"/>
    </reaction>
</comment>
<dbReference type="FunFam" id="3.30.2160.10:FF:000001">
    <property type="entry name" value="E3 ubiquitin-protein ligase NEDD4-like"/>
    <property type="match status" value="1"/>
</dbReference>
<evidence type="ECO:0000259" key="13">
    <source>
        <dbReference type="PROSITE" id="PS50237"/>
    </source>
</evidence>
<accession>A0A0C3DKV6</accession>
<feature type="region of interest" description="Disordered" evidence="12">
    <location>
        <begin position="2370"/>
        <end position="2570"/>
    </location>
</feature>
<feature type="region of interest" description="Disordered" evidence="12">
    <location>
        <begin position="742"/>
        <end position="813"/>
    </location>
</feature>
<evidence type="ECO:0000256" key="2">
    <source>
        <dbReference type="ARBA" id="ARBA00004123"/>
    </source>
</evidence>
<keyword evidence="7 11" id="KW-0833">Ubl conjugation pathway</keyword>
<dbReference type="SUPFAM" id="SSF48371">
    <property type="entry name" value="ARM repeat"/>
    <property type="match status" value="1"/>
</dbReference>
<feature type="compositionally biased region" description="Polar residues" evidence="12">
    <location>
        <begin position="249"/>
        <end position="273"/>
    </location>
</feature>
<comment type="subcellular location">
    <subcellularLocation>
        <location evidence="2">Nucleus</location>
    </subcellularLocation>
</comment>
<dbReference type="Pfam" id="PF14377">
    <property type="entry name" value="UBM"/>
    <property type="match status" value="3"/>
</dbReference>
<feature type="compositionally biased region" description="Low complexity" evidence="12">
    <location>
        <begin position="3132"/>
        <end position="3143"/>
    </location>
</feature>
<dbReference type="GO" id="GO:0006511">
    <property type="term" value="P:ubiquitin-dependent protein catabolic process"/>
    <property type="evidence" value="ECO:0007669"/>
    <property type="project" value="TreeGrafter"/>
</dbReference>
<keyword evidence="9" id="KW-0539">Nucleus</keyword>
<feature type="region of interest" description="Disordered" evidence="12">
    <location>
        <begin position="2732"/>
        <end position="2774"/>
    </location>
</feature>
<feature type="domain" description="HECT" evidence="13">
    <location>
        <begin position="3809"/>
        <end position="4145"/>
    </location>
</feature>
<feature type="compositionally biased region" description="Polar residues" evidence="12">
    <location>
        <begin position="337"/>
        <end position="350"/>
    </location>
</feature>
<feature type="compositionally biased region" description="Acidic residues" evidence="12">
    <location>
        <begin position="2477"/>
        <end position="2518"/>
    </location>
</feature>
<feature type="region of interest" description="Disordered" evidence="12">
    <location>
        <begin position="2951"/>
        <end position="3044"/>
    </location>
</feature>
<dbReference type="InterPro" id="IPR000569">
    <property type="entry name" value="HECT_dom"/>
</dbReference>
<dbReference type="PROSITE" id="PS50237">
    <property type="entry name" value="HECT"/>
    <property type="match status" value="1"/>
</dbReference>
<dbReference type="PANTHER" id="PTHR11254">
    <property type="entry name" value="HECT DOMAIN UBIQUITIN-PROTEIN LIGASE"/>
    <property type="match status" value="1"/>
</dbReference>
<evidence type="ECO:0000313" key="14">
    <source>
        <dbReference type="EMBL" id="KIN02623.1"/>
    </source>
</evidence>
<evidence type="ECO:0000256" key="8">
    <source>
        <dbReference type="ARBA" id="ARBA00022816"/>
    </source>
</evidence>
<evidence type="ECO:0000256" key="9">
    <source>
        <dbReference type="ARBA" id="ARBA00023242"/>
    </source>
</evidence>
<feature type="compositionally biased region" description="Basic and acidic residues" evidence="12">
    <location>
        <begin position="2951"/>
        <end position="2998"/>
    </location>
</feature>
<dbReference type="PANTHER" id="PTHR11254:SF67">
    <property type="entry name" value="E3 UBIQUITIN-PROTEIN LIGASE HUWE1"/>
    <property type="match status" value="1"/>
</dbReference>
<evidence type="ECO:0000256" key="6">
    <source>
        <dbReference type="ARBA" id="ARBA00022679"/>
    </source>
</evidence>
<dbReference type="SUPFAM" id="SSF56204">
    <property type="entry name" value="Hect, E3 ligase catalytic domain"/>
    <property type="match status" value="1"/>
</dbReference>
<feature type="compositionally biased region" description="Basic and acidic residues" evidence="12">
    <location>
        <begin position="3116"/>
        <end position="3131"/>
    </location>
</feature>
<feature type="compositionally biased region" description="Basic and acidic residues" evidence="12">
    <location>
        <begin position="3030"/>
        <end position="3042"/>
    </location>
</feature>
<feature type="compositionally biased region" description="Acidic residues" evidence="12">
    <location>
        <begin position="772"/>
        <end position="792"/>
    </location>
</feature>
<dbReference type="GO" id="GO:0051028">
    <property type="term" value="P:mRNA transport"/>
    <property type="evidence" value="ECO:0007669"/>
    <property type="project" value="UniProtKB-KW"/>
</dbReference>
<feature type="compositionally biased region" description="Basic and acidic residues" evidence="12">
    <location>
        <begin position="2121"/>
        <end position="2131"/>
    </location>
</feature>
<feature type="compositionally biased region" description="Polar residues" evidence="12">
    <location>
        <begin position="753"/>
        <end position="766"/>
    </location>
</feature>
<dbReference type="Gene3D" id="3.90.1750.10">
    <property type="entry name" value="Hect, E3 ligase catalytic domains"/>
    <property type="match status" value="1"/>
</dbReference>
<feature type="region of interest" description="Disordered" evidence="12">
    <location>
        <begin position="3620"/>
        <end position="3639"/>
    </location>
</feature>
<feature type="compositionally biased region" description="Low complexity" evidence="12">
    <location>
        <begin position="1641"/>
        <end position="1655"/>
    </location>
</feature>
<gene>
    <name evidence="14" type="ORF">OIDMADRAFT_52460</name>
</gene>
<dbReference type="GO" id="GO:0000209">
    <property type="term" value="P:protein polyubiquitination"/>
    <property type="evidence" value="ECO:0007669"/>
    <property type="project" value="TreeGrafter"/>
</dbReference>
<feature type="compositionally biased region" description="Acidic residues" evidence="12">
    <location>
        <begin position="3018"/>
        <end position="3028"/>
    </location>
</feature>
<feature type="compositionally biased region" description="Acidic residues" evidence="12">
    <location>
        <begin position="2411"/>
        <end position="2459"/>
    </location>
</feature>
<dbReference type="STRING" id="913774.A0A0C3DKV6"/>
<comment type="similarity">
    <text evidence="10">Belongs to the UPL family. TOM1/PTR1 subfamily.</text>
</comment>
<feature type="compositionally biased region" description="Acidic residues" evidence="12">
    <location>
        <begin position="2525"/>
        <end position="2557"/>
    </location>
</feature>
<reference evidence="14 15" key="1">
    <citation type="submission" date="2014-04" db="EMBL/GenBank/DDBJ databases">
        <authorList>
            <consortium name="DOE Joint Genome Institute"/>
            <person name="Kuo A."/>
            <person name="Martino E."/>
            <person name="Perotto S."/>
            <person name="Kohler A."/>
            <person name="Nagy L.G."/>
            <person name="Floudas D."/>
            <person name="Copeland A."/>
            <person name="Barry K.W."/>
            <person name="Cichocki N."/>
            <person name="Veneault-Fourrey C."/>
            <person name="LaButti K."/>
            <person name="Lindquist E.A."/>
            <person name="Lipzen A."/>
            <person name="Lundell T."/>
            <person name="Morin E."/>
            <person name="Murat C."/>
            <person name="Sun H."/>
            <person name="Tunlid A."/>
            <person name="Henrissat B."/>
            <person name="Grigoriev I.V."/>
            <person name="Hibbett D.S."/>
            <person name="Martin F."/>
            <person name="Nordberg H.P."/>
            <person name="Cantor M.N."/>
            <person name="Hua S.X."/>
        </authorList>
    </citation>
    <scope>NUCLEOTIDE SEQUENCE [LARGE SCALE GENOMIC DNA]</scope>
    <source>
        <strain evidence="14 15">Zn</strain>
    </source>
</reference>
<dbReference type="CDD" id="cd00078">
    <property type="entry name" value="HECTc"/>
    <property type="match status" value="1"/>
</dbReference>
<keyword evidence="6" id="KW-0808">Transferase</keyword>
<evidence type="ECO:0000256" key="11">
    <source>
        <dbReference type="PROSITE-ProRule" id="PRU00104"/>
    </source>
</evidence>
<proteinExistence type="inferred from homology"/>
<dbReference type="GO" id="GO:0061630">
    <property type="term" value="F:ubiquitin protein ligase activity"/>
    <property type="evidence" value="ECO:0007669"/>
    <property type="project" value="UniProtKB-EC"/>
</dbReference>
<dbReference type="InterPro" id="IPR016024">
    <property type="entry name" value="ARM-type_fold"/>
</dbReference>
<sequence>MQSPYLKEFRTTACSIPLPHLPQHLASFPTTWPFPRGDLYHWTSLLNRFDAILENFCRTYKLDEGPQTRPFGCKVLVEPGESSDTPNLVELGYGSDGDRELIESILTFSRMLLQNCGNRSLYASSAHLNSLLNTTSLSLLEITLSLGSELAQRYLAAFKRQAGSSRQPNNPQLLQNHYNINLDRVQQLALPFTKTVVIPADPVQSTMPTTPSVKGKEKANFTTPISQKPSTTTVRASDLVSMAKGGSGVSSRTSGPKTSRNSVDSKPSQSETTWAEWGDVKVTYYPKAARDSDLTRGNSPAQLSHTAHPNNPTTPTPIRRSSNLGSHVQRPGRGSSFDESPTAARSSAFSTEEVPRATFKTIEITSSELKSTGVHGLLEEHIAGLPEELQYELLTKLRVAEALTSSLETRRQILAIRLLAITNLSYIHLEAAFTEKVMKNDNDEPRRLQLIYQLAELVHPPVEADTPIPVSLQTIAFSTLDALSQHPSKYNDVCSALSTNVSHGVLLYVVRKAVAGMGEDPASDAVTEQDEWRDALFSLLSNISMMPRAGGELITAGLMPILVEILGLRTAVAERYHHKVLGFLDNIMYSARDAFQTLVNADGLQAISDLIVYEVTNSSENVAQGKGMRVEYRSAAVDYEIPFFQQQTLKWLFKFIHHMMTTAGGYGGNFDRLLRNLIDSSQLLGSLREIISNGQCFGSVVWTNAVGILNDFINNEPTSFAVIAEAGLSRAFLEAVTCSTITMPPDSKKTESQPDQPSNELTSDRPSTSEHTDDDEEDDDEDDDGDSDEEFQPEPRRPTTAMLQTPREGPLAKGIMPTHEAINIIPQAFGAICLNNDGMKMFLASRALESFFEIFESPEHIKCMDANKDLPSNLGGSFDELVRHHPPLKTAIMNAILDMVARVSHLCKTKAEKNKLGAVLRVYDATGQPVIAGPEIRASYSSKSKEKAVDDGEDVEMEDAEAPSIEAATSESDNLSDSSSMTPYVATVATFLSTIFSNTTVRSEFCTKGGIEYVLDLAESPCLAYDFADGSASRILHGVIALLAEQKPHLTMPSLLQRAQAAANILEPFANYQGTRPFFKPFVDKEAQLSADVELLTNGTNLAKAMVNVHSLVSTVHACLHPTSYNHRNAVSSLTQLNLGDYYAQLVKTLGPLLGACFREEYSLDKAVPDSFESAVRAKNSALSDTLFTGFLGDPEVPSPAPEPLEAEAGLPTQPNGASSIPVAAGSPTLAVGKPKPITKAERDSPEFKNFQVLRYLLRKMPRTISPFFQILGKGLVPKRSGTDVFQKQSHAAIADALAETILRELASRGQDSSMEGIGHCIGMLHVLKDMLTDVSRHSDRPVQVIALVLQAFKQRGGFDTTNRILEVFAANIRQTSSPSDTLDLDRTAEETIRSEMAVVIVKEILSIYNQVVNGKNVTESVYTMSMVPRDGRDRSRPDYFSPDQFLLELRMAVLPVVRRLWESDLSERAPSEVAEKLIDVIRTIANADNEIHVAKRSDKSSPPSKSARKLFKLSADHLSTLIEDHKYDPDLAQEALYRCSNNITYSLEYCSEVVHDGRRRNPIPEGDVPPSQEQSNSSRPRTNTSTGTATPDDHPMGMDDTVPSVPAIIDSLSQQISATSTSNDGLAPHLVDELLNSAVSSPNNSRASQSSAPPQSAPPEENKTKQITIDDLNEERAAIRGTLIDKCLEVINAHGGVTFQVADLITTTVNKSPDPSNLKASVGSTLVVALMSFAGDDDLRTSGKKIAAYAHLVALLLKDKSFYSSVVSELKNHLPMLLGFIKLPSNHSSDEPSPWIPPILLVVELLLSEDSRPRKTKWVPPRDENDKIEAPVLEAFEPAVSSDERTQLLEAVLDILPRIGKDESLALSVLRVLVILTRSRTMAQVVGEKKNIQRLFVAAKQLAGATSSRIQSPLMLILRHIIEDDETVKQIMRSDIKLFFEQNRQQRSLDITAYLRGLAPTAVRSPEFFVEVTNEMVKFSRWSYANSDSSSSRSNTLVLKDQFASGSDPARRSEDSVQPTVQATEDLSIQDVKASTEETDSQMPDASKVAHAEHKLPVVENPDGVIHFLLCELLNYKDVEDKDPATAATAASPIPQANVPTATDVNMAEVGSTASAEGSANKEEKSKAKEDFKPEDHPIYIYRCFLLQCLTELLASYNRTKIEFINFKRSVPPQAMTPSKPRSSVVNYLLTDLIPAGTVDSAGSQVAYRKRTTTSSWADSVLVALLAKTGEQLVDKSREQSDGEDEPNLLFVRRFVLENVLKAYKEASASNESLDIKYARMLSLAVLMGHIMNGKDTIGATDTSLANRSHQQLRRVMFEKGFIGALTASIADVDLNFPGAKETVRQILKPLKVLTNTAIHLSDLSLVSGAQGQTEDDGIESATSVSDLEDDREETPDLFRNSTLGMFEPDREEESSSESEDEDDEEMYDDGYGDEMEYEEDIGEDEEDNISEEDEDIEGIGHIEGLPGDHAVDVEVIMEEEDDDDDDDDDDDEDSDDDDDHGSEDDDARVEIIDELGEAQHLAEEDDLDEWESDEGEDEGEDEEDDYEAQAQEEDEAHLHQGLDVTSMVGGPLGNLVRALGGGEDAVDILERMEEQMEAEGLDAGDDEDRIGGDYMEEGDGDEDDDEEEDMDEEEMFLEQGYPGGGPPGGFEWEGDVDPPMTISHRGHHHRPRHAFGPPFPLFPGGLRGDPLGGMSPPSHISISVQVPDELRNLPRRELDGLIQQVMTRYMGPEGRNSNGTNPNAVPEYRPAYRSHRPPQQRSTDDGLNPLLQPGAAANLYRDRPVTRGSDWIQALSPPGESDLLDLARLGGPFGEGPATAALFDMLRSLPEFPGTIARNGPAGLSFHITGGHFLDMPAGLRAIIGGSRGARFEVRGEATEPGNAAFFTPQSTAARWVEEAKLLFGPNNHEKANDLRSAIESVLVPPAIEADKTQKAAELERLRKLEEEAKKKAEEERLAREAKEEEERIAKEKKEADEREAAERAAAEARAARGVDSEATEEEAAEGAHAASEAMDGVESEAEPPAEAETHTAPAEDRPRVTTMIRGNPFDITDLGIDAEFLAELPEEIREEVIMTAVAERRSQAAATGAQPSEIDQEFLDALPEDIRDEIIQQERQDRRRREREEQRRQAAAAGGPAAAGDMDAASILATLPPALRQQVLMEQDEEMLSLLPQELADQARAAQRDHPAHGRIGGGLVRRNPPIVGIDAGQPHGTQRPQRRSIVQMLDKSGIATLLRLMFTLQPDHLKTALWAVLENICMNRHNRTEVVSTILHILQDGSADMGAVERSFAQLSLRAKQPPKEKDQKTPLPLKRTHTGMSTSSGITSLIQANSEASPLLVVQQCLGTLNNLVGRNLHIPAFFLTEHDTSMGTKRTLSRKGKGKEKENKASKYAINSLLNLLDRDLIMENSTVMELLSGLLNQITQPLQALQRKQKETEAAKTEAAPSTTENTASVASPENTEQPIEEHVENVATEAPLATDGGEAATSEPQKLEENKEEKKQRPLTPPVIPEYNLKLVINIFVARECSSRTFRETLSTIKNLSAIPGAKAVFGRELIAKAQGLGEVILLDLEALLPQIQKATSGTEIQGVALAKFSPGGSEQGKLLRVLTALDHLFDPKRDKKDKPEEEGESSQVAEKQDLLSSLYENSTFGPMWERLSACLTVIRQRDHMLNVATILLPLIESLMVVCKNTTLKDAPLARSQMGKDMTLTSPPPESRMESLFFTFTEDHRKILNDLVRNSPKLMSGTFSLLVKNPKVLEFDNKRNYFSRSIHNKSSNTRQSFPPLQLSVRREQVFHDSFKALYFQTADQMKFGKLSIRFHGEEGVDAGGVTREWFQVLSRQMFDPGYALFIPVSSDRTTFHPNQLSSVNEEHLMFFKFIGRIIGKALYEGRVLDCHFSRAVYKRILGKAVSLKDMESLDPDYYKSLVWMLENDITDIITETFSVDNDKFGVVETIEFIPNGRNISVTEENKHEYVRLMVEWRLTGSVKEQLDEFLKGFHDIIPAELIAIFNEQELELLISGLPEIDVDDWKSSTEYHNYSASSSQIQWFWRAVRSFDKEERAKLLQFVTGTSKVPLNGFKELEGMNGFSRFNIHRDYGSKDRLPSSHTCFNQLDLPEYESYEVLRQQVLTAITAGSQYFGFA</sequence>
<dbReference type="FunFam" id="3.30.2410.10:FF:000004">
    <property type="entry name" value="E3 ubiquitin-protein ligase HUWE1, variant"/>
    <property type="match status" value="1"/>
</dbReference>
<feature type="compositionally biased region" description="Polar residues" evidence="12">
    <location>
        <begin position="295"/>
        <end position="304"/>
    </location>
</feature>
<dbReference type="OrthoDB" id="8068875at2759"/>
<feature type="region of interest" description="Disordered" evidence="12">
    <location>
        <begin position="1198"/>
        <end position="1226"/>
    </location>
</feature>
<keyword evidence="5" id="KW-0813">Transport</keyword>
<dbReference type="Proteomes" id="UP000054321">
    <property type="component" value="Unassembled WGS sequence"/>
</dbReference>
<feature type="region of interest" description="Disordered" evidence="12">
    <location>
        <begin position="2112"/>
        <end position="2131"/>
    </location>
</feature>
<feature type="compositionally biased region" description="Acidic residues" evidence="12">
    <location>
        <begin position="2388"/>
        <end position="2397"/>
    </location>
</feature>
<comment type="pathway">
    <text evidence="3">Protein modification; protein ubiquitination.</text>
</comment>
<evidence type="ECO:0000256" key="12">
    <source>
        <dbReference type="SAM" id="MobiDB-lite"/>
    </source>
</evidence>
<dbReference type="Pfam" id="PF06012">
    <property type="entry name" value="DUF908"/>
    <property type="match status" value="1"/>
</dbReference>
<evidence type="ECO:0000313" key="15">
    <source>
        <dbReference type="Proteomes" id="UP000054321"/>
    </source>
</evidence>
<feature type="region of interest" description="Disordered" evidence="12">
    <location>
        <begin position="202"/>
        <end position="273"/>
    </location>
</feature>
<dbReference type="GO" id="GO:0005634">
    <property type="term" value="C:nucleus"/>
    <property type="evidence" value="ECO:0007669"/>
    <property type="project" value="UniProtKB-SubCell"/>
</dbReference>
<feature type="compositionally biased region" description="Low complexity" evidence="12">
    <location>
        <begin position="305"/>
        <end position="317"/>
    </location>
</feature>
<dbReference type="InterPro" id="IPR050409">
    <property type="entry name" value="E3_ubiq-protein_ligase"/>
</dbReference>
<feature type="compositionally biased region" description="Acidic residues" evidence="12">
    <location>
        <begin position="951"/>
        <end position="961"/>
    </location>
</feature>
<dbReference type="SMART" id="SM00119">
    <property type="entry name" value="HECTc"/>
    <property type="match status" value="1"/>
</dbReference>
<feature type="region of interest" description="Disordered" evidence="12">
    <location>
        <begin position="2600"/>
        <end position="2631"/>
    </location>
</feature>
<feature type="compositionally biased region" description="Polar residues" evidence="12">
    <location>
        <begin position="2017"/>
        <end position="2028"/>
    </location>
</feature>
<feature type="region of interest" description="Disordered" evidence="12">
    <location>
        <begin position="1640"/>
        <end position="1668"/>
    </location>
</feature>
<dbReference type="FunCoup" id="A0A0C3DKV6">
    <property type="interactions" value="1082"/>
</dbReference>
<dbReference type="InterPro" id="IPR025527">
    <property type="entry name" value="HUWE1/Rev1_UBM"/>
</dbReference>
<name>A0A0C3DKV6_OIDMZ</name>
<feature type="region of interest" description="Disordered" evidence="12">
    <location>
        <begin position="942"/>
        <end position="976"/>
    </location>
</feature>
<organism evidence="14 15">
    <name type="scientific">Oidiodendron maius (strain Zn)</name>
    <dbReference type="NCBI Taxonomy" id="913774"/>
    <lineage>
        <taxon>Eukaryota</taxon>
        <taxon>Fungi</taxon>
        <taxon>Dikarya</taxon>
        <taxon>Ascomycota</taxon>
        <taxon>Pezizomycotina</taxon>
        <taxon>Leotiomycetes</taxon>
        <taxon>Leotiomycetes incertae sedis</taxon>
        <taxon>Myxotrichaceae</taxon>
        <taxon>Oidiodendron</taxon>
    </lineage>
</organism>
<dbReference type="UniPathway" id="UPA00143"/>
<feature type="compositionally biased region" description="Low complexity" evidence="12">
    <location>
        <begin position="1576"/>
        <end position="1589"/>
    </location>
</feature>
<reference evidence="15" key="2">
    <citation type="submission" date="2015-01" db="EMBL/GenBank/DDBJ databases">
        <title>Evolutionary Origins and Diversification of the Mycorrhizal Mutualists.</title>
        <authorList>
            <consortium name="DOE Joint Genome Institute"/>
            <consortium name="Mycorrhizal Genomics Consortium"/>
            <person name="Kohler A."/>
            <person name="Kuo A."/>
            <person name="Nagy L.G."/>
            <person name="Floudas D."/>
            <person name="Copeland A."/>
            <person name="Barry K.W."/>
            <person name="Cichocki N."/>
            <person name="Veneault-Fourrey C."/>
            <person name="LaButti K."/>
            <person name="Lindquist E.A."/>
            <person name="Lipzen A."/>
            <person name="Lundell T."/>
            <person name="Morin E."/>
            <person name="Murat C."/>
            <person name="Riley R."/>
            <person name="Ohm R."/>
            <person name="Sun H."/>
            <person name="Tunlid A."/>
            <person name="Henrissat B."/>
            <person name="Grigoriev I.V."/>
            <person name="Hibbett D.S."/>
            <person name="Martin F."/>
        </authorList>
    </citation>
    <scope>NUCLEOTIDE SEQUENCE [LARGE SCALE GENOMIC DNA]</scope>
    <source>
        <strain evidence="15">Zn</strain>
    </source>
</reference>
<feature type="compositionally biased region" description="Polar residues" evidence="12">
    <location>
        <begin position="220"/>
        <end position="235"/>
    </location>
</feature>
<feature type="region of interest" description="Disordered" evidence="12">
    <location>
        <begin position="3433"/>
        <end position="3509"/>
    </location>
</feature>
<dbReference type="InterPro" id="IPR010314">
    <property type="entry name" value="E3_Ub_ligase_DUF913"/>
</dbReference>
<dbReference type="HOGENOM" id="CLU_000215_0_1_1"/>
<keyword evidence="8" id="KW-0509">mRNA transport</keyword>
<feature type="region of interest" description="Disordered" evidence="12">
    <location>
        <begin position="1559"/>
        <end position="1605"/>
    </location>
</feature>
<protein>
    <recommendedName>
        <fullName evidence="4">HECT-type E3 ubiquitin transferase</fullName>
        <ecNumber evidence="4">2.3.2.26</ecNumber>
    </recommendedName>
</protein>
<feature type="region of interest" description="Disordered" evidence="12">
    <location>
        <begin position="3116"/>
        <end position="3143"/>
    </location>
</feature>
<dbReference type="Gene3D" id="3.30.2160.10">
    <property type="entry name" value="Hect, E3 ligase catalytic domain"/>
    <property type="match status" value="1"/>
</dbReference>
<dbReference type="EC" id="2.3.2.26" evidence="4"/>
<dbReference type="FunFam" id="3.90.1750.10:FF:000003">
    <property type="entry name" value="E3 ubiquitin-protein ligase UPL1"/>
    <property type="match status" value="1"/>
</dbReference>
<dbReference type="GO" id="GO:0005737">
    <property type="term" value="C:cytoplasm"/>
    <property type="evidence" value="ECO:0007669"/>
    <property type="project" value="TreeGrafter"/>
</dbReference>
<feature type="compositionally biased region" description="Polar residues" evidence="12">
    <location>
        <begin position="3453"/>
        <end position="3465"/>
    </location>
</feature>
<feature type="region of interest" description="Disordered" evidence="12">
    <location>
        <begin position="3298"/>
        <end position="3323"/>
    </location>
</feature>
<feature type="compositionally biased region" description="Polar residues" evidence="12">
    <location>
        <begin position="203"/>
        <end position="212"/>
    </location>
</feature>
<dbReference type="EMBL" id="KN832874">
    <property type="protein sequence ID" value="KIN02623.1"/>
    <property type="molecule type" value="Genomic_DNA"/>
</dbReference>
<evidence type="ECO:0000256" key="10">
    <source>
        <dbReference type="ARBA" id="ARBA00034494"/>
    </source>
</evidence>
<dbReference type="Pfam" id="PF00632">
    <property type="entry name" value="HECT"/>
    <property type="match status" value="1"/>
</dbReference>
<evidence type="ECO:0000256" key="3">
    <source>
        <dbReference type="ARBA" id="ARBA00004906"/>
    </source>
</evidence>
<feature type="region of interest" description="Disordered" evidence="12">
    <location>
        <begin position="291"/>
        <end position="352"/>
    </location>
</feature>
<dbReference type="InterPro" id="IPR010309">
    <property type="entry name" value="E3_Ub_ligase_DUF908"/>
</dbReference>
<evidence type="ECO:0000256" key="4">
    <source>
        <dbReference type="ARBA" id="ARBA00012485"/>
    </source>
</evidence>
<keyword evidence="15" id="KW-1185">Reference proteome</keyword>
<dbReference type="InParanoid" id="A0A0C3DKV6"/>
<evidence type="ECO:0000256" key="7">
    <source>
        <dbReference type="ARBA" id="ARBA00022786"/>
    </source>
</evidence>
<feature type="active site" description="Glycyl thioester intermediate" evidence="11">
    <location>
        <position position="4112"/>
    </location>
</feature>